<feature type="compositionally biased region" description="Basic and acidic residues" evidence="3">
    <location>
        <begin position="1018"/>
        <end position="1027"/>
    </location>
</feature>
<sequence length="1038" mass="120582">MHTAYHAAYNSIIWDSLRAIAQVHLKEYAQHTVVFQRNTQHQKSVYTRSRLQFWASLPGFEDLSARLLSQTKIKPWFKDFQEVTTARYFSIAHSLTLARMTRRVAETQTSQNFEVVECKENSSDEKTPAGNILKFRGLLRAGELACNPVESNRILDKILLVYQSMHDNNGSITSEDINSLLRTLFNLMDPYLIIEKFNLIRDQIKSENFSLSNLISLCADQSNAEELIYVFAKNSQMDADSLQQIIMAYLQIKDTDSAYKVYQKMCQIGFPPSLETFFSLVKEHLNERRTEQILNIFRDFRYSGYNFPQCESHPFYISCWRLINQLLKDRFFLKAFSIYRGLREINPNLHLVDDTFSLMETLLKNNCFDEAFSIYMEQHTRFKNKFINNIIHNFCLSPDCRHAITITKIYIDCNSKQSSRLLDACKMVILCLSKNYKLSEMIDLYEYMIDNGVKPNVETYTTIINAFAKIPDMTQAEKYYEEMIANDISPNNLTYLMLMNGYIRDKQLDKANEVFATIKKLNLPMDSSWRTLTYGYLEDNNNHLLGSCNKVLSYYTKNYALIDSVELLDEMLKANIKPDVMSYSILIDGFARVPNIEKVNEYYERMINANISPNRITYLSLLNGYVNDAKVDEAYKIFQDMRAKGIPADEKACNTIFKGFLFHRGLKETRSLLKEFSNLGFRPNIVTYNIILYHYVIKQDMQSAKDLFAKMLAKGIKPDGYTFSILINGYVREGNFAVAWEMYHEMTKFGIDLDIVLATVIFDFQAGKMKMKLKDAKQLYRDLFDVFGVSSTKLKPNIVALNAYVTKGLKKVNHPQHAYDIYRDFLLVISPLFAAKKIECGEFEPRKSKKYPLLDPFFKLSYLKPDITSFNIFIAKFALRYNDLTRALKVFEHINELRLLPDVFTYTILIEGFASRRKMGGALVMYNEMKRNGVKPNVYTYTSLIKGWAKINNKEKSQQIYKEMRDLGLLPTKGTYWALRSINSSASYNNLDVDEESSYSNFDDVDKESSYNNFSGNRDNENKKETDNVIPINNNDEN</sequence>
<feature type="repeat" description="PPR" evidence="2">
    <location>
        <begin position="238"/>
        <end position="272"/>
    </location>
</feature>
<accession>A0A9N9EZY4</accession>
<name>A0A9N9EZY4_9GLOM</name>
<dbReference type="Pfam" id="PF13812">
    <property type="entry name" value="PPR_3"/>
    <property type="match status" value="1"/>
</dbReference>
<evidence type="ECO:0000256" key="1">
    <source>
        <dbReference type="ARBA" id="ARBA00022737"/>
    </source>
</evidence>
<evidence type="ECO:0000313" key="5">
    <source>
        <dbReference type="Proteomes" id="UP000789831"/>
    </source>
</evidence>
<keyword evidence="5" id="KW-1185">Reference proteome</keyword>
<dbReference type="PROSITE" id="PS51375">
    <property type="entry name" value="PPR"/>
    <property type="match status" value="9"/>
</dbReference>
<feature type="repeat" description="PPR" evidence="2">
    <location>
        <begin position="614"/>
        <end position="648"/>
    </location>
</feature>
<comment type="caution">
    <text evidence="4">The sequence shown here is derived from an EMBL/GenBank/DDBJ whole genome shotgun (WGS) entry which is preliminary data.</text>
</comment>
<reference evidence="4" key="1">
    <citation type="submission" date="2021-06" db="EMBL/GenBank/DDBJ databases">
        <authorList>
            <person name="Kallberg Y."/>
            <person name="Tangrot J."/>
            <person name="Rosling A."/>
        </authorList>
    </citation>
    <scope>NUCLEOTIDE SEQUENCE</scope>
    <source>
        <strain evidence="4">MT106</strain>
    </source>
</reference>
<dbReference type="EMBL" id="CAJVPL010000451">
    <property type="protein sequence ID" value="CAG8498818.1"/>
    <property type="molecule type" value="Genomic_DNA"/>
</dbReference>
<dbReference type="AlphaFoldDB" id="A0A9N9EZY4"/>
<dbReference type="SUPFAM" id="SSF81901">
    <property type="entry name" value="HCP-like"/>
    <property type="match status" value="2"/>
</dbReference>
<dbReference type="NCBIfam" id="TIGR00756">
    <property type="entry name" value="PPR"/>
    <property type="match status" value="7"/>
</dbReference>
<dbReference type="InterPro" id="IPR011990">
    <property type="entry name" value="TPR-like_helical_dom_sf"/>
</dbReference>
<dbReference type="Gene3D" id="1.25.40.10">
    <property type="entry name" value="Tetratricopeptide repeat domain"/>
    <property type="match status" value="5"/>
</dbReference>
<feature type="repeat" description="PPR" evidence="2">
    <location>
        <begin position="719"/>
        <end position="753"/>
    </location>
</feature>
<dbReference type="InterPro" id="IPR051222">
    <property type="entry name" value="PPR/CCM1_RNA-binding"/>
</dbReference>
<evidence type="ECO:0000256" key="2">
    <source>
        <dbReference type="PROSITE-ProRule" id="PRU00708"/>
    </source>
</evidence>
<feature type="repeat" description="PPR" evidence="2">
    <location>
        <begin position="937"/>
        <end position="971"/>
    </location>
</feature>
<gene>
    <name evidence="4" type="ORF">AGERDE_LOCUS4139</name>
</gene>
<feature type="repeat" description="PPR" evidence="2">
    <location>
        <begin position="456"/>
        <end position="490"/>
    </location>
</feature>
<feature type="repeat" description="PPR" evidence="2">
    <location>
        <begin position="902"/>
        <end position="936"/>
    </location>
</feature>
<dbReference type="PANTHER" id="PTHR47942:SF63">
    <property type="entry name" value="PENTATRICOPEPTIDE REPEAT-CONTAINING PROTEIN"/>
    <property type="match status" value="1"/>
</dbReference>
<protein>
    <submittedName>
        <fullName evidence="4">3651_t:CDS:1</fullName>
    </submittedName>
</protein>
<feature type="repeat" description="PPR" evidence="2">
    <location>
        <begin position="579"/>
        <end position="613"/>
    </location>
</feature>
<feature type="repeat" description="PPR" evidence="2">
    <location>
        <begin position="684"/>
        <end position="718"/>
    </location>
</feature>
<feature type="repeat" description="PPR" evidence="2">
    <location>
        <begin position="491"/>
        <end position="525"/>
    </location>
</feature>
<dbReference type="Pfam" id="PF13041">
    <property type="entry name" value="PPR_2"/>
    <property type="match status" value="5"/>
</dbReference>
<evidence type="ECO:0000313" key="4">
    <source>
        <dbReference type="EMBL" id="CAG8498818.1"/>
    </source>
</evidence>
<evidence type="ECO:0000256" key="3">
    <source>
        <dbReference type="SAM" id="MobiDB-lite"/>
    </source>
</evidence>
<dbReference type="PANTHER" id="PTHR47942">
    <property type="entry name" value="TETRATRICOPEPTIDE REPEAT (TPR)-LIKE SUPERFAMILY PROTEIN-RELATED"/>
    <property type="match status" value="1"/>
</dbReference>
<proteinExistence type="predicted"/>
<feature type="region of interest" description="Disordered" evidence="3">
    <location>
        <begin position="998"/>
        <end position="1038"/>
    </location>
</feature>
<dbReference type="OrthoDB" id="185373at2759"/>
<keyword evidence="1" id="KW-0677">Repeat</keyword>
<organism evidence="4 5">
    <name type="scientific">Ambispora gerdemannii</name>
    <dbReference type="NCBI Taxonomy" id="144530"/>
    <lineage>
        <taxon>Eukaryota</taxon>
        <taxon>Fungi</taxon>
        <taxon>Fungi incertae sedis</taxon>
        <taxon>Mucoromycota</taxon>
        <taxon>Glomeromycotina</taxon>
        <taxon>Glomeromycetes</taxon>
        <taxon>Archaeosporales</taxon>
        <taxon>Ambisporaceae</taxon>
        <taxon>Ambispora</taxon>
    </lineage>
</organism>
<dbReference type="InterPro" id="IPR002885">
    <property type="entry name" value="PPR_rpt"/>
</dbReference>
<dbReference type="Proteomes" id="UP000789831">
    <property type="component" value="Unassembled WGS sequence"/>
</dbReference>